<dbReference type="EMBL" id="FWXT01000006">
    <property type="protein sequence ID" value="SMD08542.1"/>
    <property type="molecule type" value="Genomic_DNA"/>
</dbReference>
<dbReference type="InterPro" id="IPR012944">
    <property type="entry name" value="SusD_RagB_dom"/>
</dbReference>
<keyword evidence="9" id="KW-1185">Reference proteome</keyword>
<dbReference type="GO" id="GO:0009279">
    <property type="term" value="C:cell outer membrane"/>
    <property type="evidence" value="ECO:0007669"/>
    <property type="project" value="UniProtKB-SubCell"/>
</dbReference>
<dbReference type="InterPro" id="IPR033985">
    <property type="entry name" value="SusD-like_N"/>
</dbReference>
<dbReference type="Pfam" id="PF14322">
    <property type="entry name" value="SusD-like_3"/>
    <property type="match status" value="1"/>
</dbReference>
<proteinExistence type="inferred from homology"/>
<dbReference type="RefSeq" id="WP_159451774.1">
    <property type="nucleotide sequence ID" value="NZ_FWXT01000006.1"/>
</dbReference>
<evidence type="ECO:0000256" key="1">
    <source>
        <dbReference type="ARBA" id="ARBA00004442"/>
    </source>
</evidence>
<evidence type="ECO:0000313" key="8">
    <source>
        <dbReference type="EMBL" id="SMD08542.1"/>
    </source>
</evidence>
<feature type="domain" description="SusD-like N-terminal" evidence="7">
    <location>
        <begin position="97"/>
        <end position="255"/>
    </location>
</feature>
<evidence type="ECO:0000256" key="5">
    <source>
        <dbReference type="ARBA" id="ARBA00023237"/>
    </source>
</evidence>
<keyword evidence="5" id="KW-0998">Cell outer membrane</keyword>
<protein>
    <submittedName>
        <fullName evidence="8">Starch-binding associating with outer membrane</fullName>
    </submittedName>
</protein>
<dbReference type="Proteomes" id="UP000192756">
    <property type="component" value="Unassembled WGS sequence"/>
</dbReference>
<accession>A0A1W2EGH4</accession>
<dbReference type="Gene3D" id="1.25.40.390">
    <property type="match status" value="1"/>
</dbReference>
<reference evidence="9" key="1">
    <citation type="submission" date="2017-04" db="EMBL/GenBank/DDBJ databases">
        <authorList>
            <person name="Varghese N."/>
            <person name="Submissions S."/>
        </authorList>
    </citation>
    <scope>NUCLEOTIDE SEQUENCE [LARGE SCALE GENOMIC DNA]</scope>
    <source>
        <strain evidence="9">DSM 12126</strain>
    </source>
</reference>
<keyword evidence="4" id="KW-0472">Membrane</keyword>
<feature type="domain" description="RagB/SusD" evidence="6">
    <location>
        <begin position="322"/>
        <end position="591"/>
    </location>
</feature>
<evidence type="ECO:0000256" key="4">
    <source>
        <dbReference type="ARBA" id="ARBA00023136"/>
    </source>
</evidence>
<evidence type="ECO:0000259" key="6">
    <source>
        <dbReference type="Pfam" id="PF07980"/>
    </source>
</evidence>
<dbReference type="PROSITE" id="PS51257">
    <property type="entry name" value="PROKAR_LIPOPROTEIN"/>
    <property type="match status" value="1"/>
</dbReference>
<evidence type="ECO:0000259" key="7">
    <source>
        <dbReference type="Pfam" id="PF14322"/>
    </source>
</evidence>
<sequence>MKKTIFYRICLAMVLTVQSCSEENINAVPANFPQASSIYGNKVTVLQFINNLYTFVPRGYNRMDVSPGSNDEISGAAGATPGVPTAGALTAMVASATDEAVHATRNSAAERWGAGQWNSSAANLWDSPYRTMYAGIRRTFNYTEDIGPNLIVGDGANELKAAERDQYHGQVIFLRALFNFELLKRFGGYPIVKKQLSAGDDMNIPKSSYADCVKYITELCDEAAPLLPLVYPTSTSDFGRATRGAALALKARLLLYAASPLNNTAGDVTKWEAAAQAAAAVINLKNGAANVYSLYPAGTSGAGYEAFFTTIAGNNEIIFSKMEPANSNIERLNGLPSISGGLGGTSPTLDLVNDYEMITGLPFDWNNPTHAANPFANRDPRFGKSILFNGATWMNSGTSALVETFEGGKDKVGSNPTRTGFYLRKFLNVNARWVAPTGNTNHCFPLFRYAEVLLNYAEAMNEAYGPDNAATYGLTARQAIALIRTRAGLTGNLTVPLATTQALMRTAIRHERRIELAFEEHRHMDLRRWKIAESVLNQPVSGLKILKTGATTYSYTPEVVEPRVFTAKMYYYPFPQEELSRNPGLVQNTGW</sequence>
<organism evidence="8 9">
    <name type="scientific">Pedobacter africanus</name>
    <dbReference type="NCBI Taxonomy" id="151894"/>
    <lineage>
        <taxon>Bacteria</taxon>
        <taxon>Pseudomonadati</taxon>
        <taxon>Bacteroidota</taxon>
        <taxon>Sphingobacteriia</taxon>
        <taxon>Sphingobacteriales</taxon>
        <taxon>Sphingobacteriaceae</taxon>
        <taxon>Pedobacter</taxon>
    </lineage>
</organism>
<comment type="similarity">
    <text evidence="2">Belongs to the SusD family.</text>
</comment>
<dbReference type="OrthoDB" id="5694214at2"/>
<evidence type="ECO:0000256" key="3">
    <source>
        <dbReference type="ARBA" id="ARBA00022729"/>
    </source>
</evidence>
<dbReference type="SUPFAM" id="SSF48452">
    <property type="entry name" value="TPR-like"/>
    <property type="match status" value="1"/>
</dbReference>
<name>A0A1W2EGH4_9SPHI</name>
<comment type="subcellular location">
    <subcellularLocation>
        <location evidence="1">Cell outer membrane</location>
    </subcellularLocation>
</comment>
<dbReference type="AlphaFoldDB" id="A0A1W2EGH4"/>
<keyword evidence="3" id="KW-0732">Signal</keyword>
<dbReference type="InterPro" id="IPR011990">
    <property type="entry name" value="TPR-like_helical_dom_sf"/>
</dbReference>
<evidence type="ECO:0000313" key="9">
    <source>
        <dbReference type="Proteomes" id="UP000192756"/>
    </source>
</evidence>
<dbReference type="Pfam" id="PF07980">
    <property type="entry name" value="SusD_RagB"/>
    <property type="match status" value="1"/>
</dbReference>
<dbReference type="STRING" id="151894.SAMN04488524_4777"/>
<evidence type="ECO:0000256" key="2">
    <source>
        <dbReference type="ARBA" id="ARBA00006275"/>
    </source>
</evidence>
<gene>
    <name evidence="8" type="ORF">SAMN04488524_4777</name>
</gene>